<dbReference type="RefSeq" id="WP_131613397.1">
    <property type="nucleotide sequence ID" value="NZ_PSZP01000010.1"/>
</dbReference>
<name>A0A4R0XUB4_9MOLU</name>
<evidence type="ECO:0000313" key="3">
    <source>
        <dbReference type="Proteomes" id="UP000291072"/>
    </source>
</evidence>
<comment type="caution">
    <text evidence="2">The sequence shown here is derived from an EMBL/GenBank/DDBJ whole genome shotgun (WGS) entry which is preliminary data.</text>
</comment>
<reference evidence="2 3" key="1">
    <citation type="submission" date="2018-02" db="EMBL/GenBank/DDBJ databases">
        <title>Mycoplasma marinum and Mycoplasma todarodis sp. nov., moderately halophilic and psychrotolerant mycoplasmas isolated from cephalopods.</title>
        <authorList>
            <person name="Viver T."/>
        </authorList>
    </citation>
    <scope>NUCLEOTIDE SEQUENCE [LARGE SCALE GENOMIC DNA]</scope>
    <source>
        <strain evidence="2 3">5H</strain>
    </source>
</reference>
<dbReference type="EMBL" id="PSZP01000010">
    <property type="protein sequence ID" value="TCG11269.1"/>
    <property type="molecule type" value="Genomic_DNA"/>
</dbReference>
<dbReference type="OrthoDB" id="399273at2"/>
<keyword evidence="3" id="KW-1185">Reference proteome</keyword>
<keyword evidence="1" id="KW-0812">Transmembrane</keyword>
<dbReference type="AlphaFoldDB" id="A0A4R0XUB4"/>
<organism evidence="2 3">
    <name type="scientific">Mycoplasma todarodis</name>
    <dbReference type="NCBI Taxonomy" id="1937191"/>
    <lineage>
        <taxon>Bacteria</taxon>
        <taxon>Bacillati</taxon>
        <taxon>Mycoplasmatota</taxon>
        <taxon>Mollicutes</taxon>
        <taxon>Mycoplasmataceae</taxon>
        <taxon>Mycoplasma</taxon>
    </lineage>
</organism>
<proteinExistence type="predicted"/>
<feature type="transmembrane region" description="Helical" evidence="1">
    <location>
        <begin position="25"/>
        <end position="45"/>
    </location>
</feature>
<dbReference type="Proteomes" id="UP000291072">
    <property type="component" value="Unassembled WGS sequence"/>
</dbReference>
<evidence type="ECO:0000256" key="1">
    <source>
        <dbReference type="SAM" id="Phobius"/>
    </source>
</evidence>
<gene>
    <name evidence="2" type="ORF">C4B25_02030</name>
</gene>
<feature type="transmembrane region" description="Helical" evidence="1">
    <location>
        <begin position="57"/>
        <end position="77"/>
    </location>
</feature>
<sequence length="88" mass="10317">MKILAKTFKWVRNRFDNVWTETYPWYWHIANILGGIICALVFVLTQKNYSTGTLVGLFFAITAIGYVIMFAFTYGVVRSRNAWTKKRK</sequence>
<keyword evidence="1" id="KW-0472">Membrane</keyword>
<keyword evidence="1" id="KW-1133">Transmembrane helix</keyword>
<evidence type="ECO:0000313" key="2">
    <source>
        <dbReference type="EMBL" id="TCG11269.1"/>
    </source>
</evidence>
<protein>
    <submittedName>
        <fullName evidence="2">Uncharacterized protein</fullName>
    </submittedName>
</protein>
<accession>A0A4R0XUB4</accession>